<dbReference type="RefSeq" id="WP_209811508.1">
    <property type="nucleotide sequence ID" value="NZ_JAGGKT010000011.1"/>
</dbReference>
<accession>A0ABS4GT94</accession>
<dbReference type="PANTHER" id="PTHR13353">
    <property type="entry name" value="TRANSMEMBRANE PROTEIN 19"/>
    <property type="match status" value="1"/>
</dbReference>
<comment type="subcellular location">
    <subcellularLocation>
        <location evidence="1">Membrane</location>
        <topology evidence="1">Multi-pass membrane protein</topology>
    </subcellularLocation>
</comment>
<gene>
    <name evidence="7" type="ORF">J2Z37_003513</name>
</gene>
<keyword evidence="4 6" id="KW-1133">Transmembrane helix</keyword>
<organism evidence="7 8">
    <name type="scientific">Ammoniphilus resinae</name>
    <dbReference type="NCBI Taxonomy" id="861532"/>
    <lineage>
        <taxon>Bacteria</taxon>
        <taxon>Bacillati</taxon>
        <taxon>Bacillota</taxon>
        <taxon>Bacilli</taxon>
        <taxon>Bacillales</taxon>
        <taxon>Paenibacillaceae</taxon>
        <taxon>Aneurinibacillus group</taxon>
        <taxon>Ammoniphilus</taxon>
    </lineage>
</organism>
<feature type="transmembrane region" description="Helical" evidence="6">
    <location>
        <begin position="29"/>
        <end position="62"/>
    </location>
</feature>
<evidence type="ECO:0000313" key="7">
    <source>
        <dbReference type="EMBL" id="MBP1933500.1"/>
    </source>
</evidence>
<feature type="transmembrane region" description="Helical" evidence="6">
    <location>
        <begin position="112"/>
        <end position="134"/>
    </location>
</feature>
<keyword evidence="3 6" id="KW-0812">Transmembrane</keyword>
<dbReference type="Proteomes" id="UP001519343">
    <property type="component" value="Unassembled WGS sequence"/>
</dbReference>
<sequence>MGISFAWGLFLSGLISIIAYLRKSLSFSGAIAAIGIGTLIFMFGSLFWYGLLLVFFISSSLFSHFKKERKREVEELFAKTGCRDALQVLANGGLGGVLVIFSFLSADPLPYMVFYLGTIATVNADTWATEIGVLNRRAPRHILTWKRVEKGTSGGVSRLGLFASLCAAGLISLLGFIWMRMEGHMESPSIIWIGTMAGFIGALVDSLLGATVQKINICKQCGKITEKALHCGHKADFYRGYPWMTNDLVNFLSSLSGGLIAWGLYVL</sequence>
<dbReference type="Pfam" id="PF01940">
    <property type="entry name" value="DUF92"/>
    <property type="match status" value="1"/>
</dbReference>
<evidence type="ECO:0000256" key="3">
    <source>
        <dbReference type="ARBA" id="ARBA00022692"/>
    </source>
</evidence>
<feature type="transmembrane region" description="Helical" evidence="6">
    <location>
        <begin position="88"/>
        <end position="106"/>
    </location>
</feature>
<evidence type="ECO:0000256" key="1">
    <source>
        <dbReference type="ARBA" id="ARBA00004141"/>
    </source>
</evidence>
<keyword evidence="5 6" id="KW-0472">Membrane</keyword>
<evidence type="ECO:0000256" key="4">
    <source>
        <dbReference type="ARBA" id="ARBA00022989"/>
    </source>
</evidence>
<protein>
    <submittedName>
        <fullName evidence="7">Uncharacterized protein (TIGR00297 family)</fullName>
    </submittedName>
</protein>
<dbReference type="InterPro" id="IPR002794">
    <property type="entry name" value="DUF92_TMEM19"/>
</dbReference>
<evidence type="ECO:0000256" key="5">
    <source>
        <dbReference type="ARBA" id="ARBA00023136"/>
    </source>
</evidence>
<evidence type="ECO:0000256" key="2">
    <source>
        <dbReference type="ARBA" id="ARBA00009012"/>
    </source>
</evidence>
<comment type="similarity">
    <text evidence="2">Belongs to the TMEM19 family.</text>
</comment>
<proteinExistence type="inferred from homology"/>
<name>A0ABS4GT94_9BACL</name>
<dbReference type="PANTHER" id="PTHR13353:SF5">
    <property type="entry name" value="TRANSMEMBRANE PROTEIN 19"/>
    <property type="match status" value="1"/>
</dbReference>
<keyword evidence="8" id="KW-1185">Reference proteome</keyword>
<feature type="transmembrane region" description="Helical" evidence="6">
    <location>
        <begin position="248"/>
        <end position="265"/>
    </location>
</feature>
<feature type="transmembrane region" description="Helical" evidence="6">
    <location>
        <begin position="155"/>
        <end position="178"/>
    </location>
</feature>
<comment type="caution">
    <text evidence="7">The sequence shown here is derived from an EMBL/GenBank/DDBJ whole genome shotgun (WGS) entry which is preliminary data.</text>
</comment>
<feature type="transmembrane region" description="Helical" evidence="6">
    <location>
        <begin position="190"/>
        <end position="210"/>
    </location>
</feature>
<evidence type="ECO:0000313" key="8">
    <source>
        <dbReference type="Proteomes" id="UP001519343"/>
    </source>
</evidence>
<dbReference type="EMBL" id="JAGGKT010000011">
    <property type="protein sequence ID" value="MBP1933500.1"/>
    <property type="molecule type" value="Genomic_DNA"/>
</dbReference>
<evidence type="ECO:0000256" key="6">
    <source>
        <dbReference type="SAM" id="Phobius"/>
    </source>
</evidence>
<reference evidence="7 8" key="1">
    <citation type="submission" date="2021-03" db="EMBL/GenBank/DDBJ databases">
        <title>Genomic Encyclopedia of Type Strains, Phase IV (KMG-IV): sequencing the most valuable type-strain genomes for metagenomic binning, comparative biology and taxonomic classification.</title>
        <authorList>
            <person name="Goeker M."/>
        </authorList>
    </citation>
    <scope>NUCLEOTIDE SEQUENCE [LARGE SCALE GENOMIC DNA]</scope>
    <source>
        <strain evidence="7 8">DSM 24738</strain>
    </source>
</reference>